<evidence type="ECO:0000313" key="9">
    <source>
        <dbReference type="EMBL" id="CEJ56662.1"/>
    </source>
</evidence>
<dbReference type="PANTHER" id="PTHR10642">
    <property type="entry name" value="RIBONUCLEASE H1"/>
    <property type="match status" value="1"/>
</dbReference>
<dbReference type="SUPFAM" id="SSF53098">
    <property type="entry name" value="Ribonuclease H-like"/>
    <property type="match status" value="1"/>
</dbReference>
<evidence type="ECO:0000259" key="8">
    <source>
        <dbReference type="PROSITE" id="PS50879"/>
    </source>
</evidence>
<keyword evidence="6" id="KW-0255">Endonuclease</keyword>
<organism evidence="9 10">
    <name type="scientific">Penicillium brasilianum</name>
    <dbReference type="NCBI Taxonomy" id="104259"/>
    <lineage>
        <taxon>Eukaryota</taxon>
        <taxon>Fungi</taxon>
        <taxon>Dikarya</taxon>
        <taxon>Ascomycota</taxon>
        <taxon>Pezizomycotina</taxon>
        <taxon>Eurotiomycetes</taxon>
        <taxon>Eurotiomycetidae</taxon>
        <taxon>Eurotiales</taxon>
        <taxon>Aspergillaceae</taxon>
        <taxon>Penicillium</taxon>
    </lineage>
</organism>
<dbReference type="PANTHER" id="PTHR10642:SF26">
    <property type="entry name" value="RIBONUCLEASE H1"/>
    <property type="match status" value="1"/>
</dbReference>
<evidence type="ECO:0000256" key="1">
    <source>
        <dbReference type="ARBA" id="ARBA00000077"/>
    </source>
</evidence>
<dbReference type="InterPro" id="IPR012337">
    <property type="entry name" value="RNaseH-like_sf"/>
</dbReference>
<evidence type="ECO:0000256" key="3">
    <source>
        <dbReference type="ARBA" id="ARBA00012180"/>
    </source>
</evidence>
<gene>
    <name evidence="9" type="ORF">PMG11_02863</name>
</gene>
<comment type="catalytic activity">
    <reaction evidence="1">
        <text>Endonucleolytic cleavage to 5'-phosphomonoester.</text>
        <dbReference type="EC" id="3.1.26.4"/>
    </reaction>
</comment>
<dbReference type="GO" id="GO:0043137">
    <property type="term" value="P:DNA replication, removal of RNA primer"/>
    <property type="evidence" value="ECO:0007669"/>
    <property type="project" value="TreeGrafter"/>
</dbReference>
<dbReference type="Pfam" id="PF00075">
    <property type="entry name" value="RNase_H"/>
    <property type="match status" value="1"/>
</dbReference>
<dbReference type="EC" id="3.1.26.4" evidence="3"/>
<dbReference type="GO" id="GO:0004523">
    <property type="term" value="F:RNA-DNA hybrid ribonuclease activity"/>
    <property type="evidence" value="ECO:0007669"/>
    <property type="project" value="UniProtKB-EC"/>
</dbReference>
<keyword evidence="10" id="KW-1185">Reference proteome</keyword>
<evidence type="ECO:0000256" key="5">
    <source>
        <dbReference type="ARBA" id="ARBA00022723"/>
    </source>
</evidence>
<comment type="similarity">
    <text evidence="2">Belongs to the RNase H family.</text>
</comment>
<dbReference type="InterPro" id="IPR036397">
    <property type="entry name" value="RNaseH_sf"/>
</dbReference>
<name>A0A0F7TNW3_PENBI</name>
<evidence type="ECO:0000256" key="4">
    <source>
        <dbReference type="ARBA" id="ARBA00022722"/>
    </source>
</evidence>
<dbReference type="EMBL" id="CDHK01000002">
    <property type="protein sequence ID" value="CEJ56662.1"/>
    <property type="molecule type" value="Genomic_DNA"/>
</dbReference>
<dbReference type="InterPro" id="IPR050092">
    <property type="entry name" value="RNase_H"/>
</dbReference>
<dbReference type="GO" id="GO:0003676">
    <property type="term" value="F:nucleic acid binding"/>
    <property type="evidence" value="ECO:0007669"/>
    <property type="project" value="InterPro"/>
</dbReference>
<evidence type="ECO:0000313" key="10">
    <source>
        <dbReference type="Proteomes" id="UP000042958"/>
    </source>
</evidence>
<evidence type="ECO:0000256" key="2">
    <source>
        <dbReference type="ARBA" id="ARBA00005300"/>
    </source>
</evidence>
<keyword evidence="7" id="KW-0378">Hydrolase</keyword>
<reference evidence="10" key="1">
    <citation type="journal article" date="2015" name="Genome Announc.">
        <title>Draft genome sequence of the fungus Penicillium brasilianum MG11.</title>
        <authorList>
            <person name="Horn F."/>
            <person name="Linde J."/>
            <person name="Mattern D.J."/>
            <person name="Walther G."/>
            <person name="Guthke R."/>
            <person name="Brakhage A.A."/>
            <person name="Valiante V."/>
        </authorList>
    </citation>
    <scope>NUCLEOTIDE SEQUENCE [LARGE SCALE GENOMIC DNA]</scope>
    <source>
        <strain evidence="10">MG11</strain>
    </source>
</reference>
<dbReference type="OrthoDB" id="245563at2759"/>
<dbReference type="STRING" id="104259.A0A0F7TNW3"/>
<dbReference type="GO" id="GO:0046872">
    <property type="term" value="F:metal ion binding"/>
    <property type="evidence" value="ECO:0007669"/>
    <property type="project" value="UniProtKB-KW"/>
</dbReference>
<dbReference type="Proteomes" id="UP000042958">
    <property type="component" value="Unassembled WGS sequence"/>
</dbReference>
<dbReference type="Gene3D" id="3.30.420.10">
    <property type="entry name" value="Ribonuclease H-like superfamily/Ribonuclease H"/>
    <property type="match status" value="1"/>
</dbReference>
<keyword evidence="4" id="KW-0540">Nuclease</keyword>
<accession>A0A0F7TNW3</accession>
<dbReference type="InterPro" id="IPR002156">
    <property type="entry name" value="RNaseH_domain"/>
</dbReference>
<keyword evidence="5" id="KW-0479">Metal-binding</keyword>
<dbReference type="AlphaFoldDB" id="A0A0F7TNW3"/>
<evidence type="ECO:0000256" key="7">
    <source>
        <dbReference type="ARBA" id="ARBA00022801"/>
    </source>
</evidence>
<proteinExistence type="inferred from homology"/>
<sequence length="128" mass="14663">MSLRPRQRFICLILTTASRDRLDSRPPIGVFHGENSRRNVSCTLDSYGRHTNQRAELHACLSALFDALVIQREWEVAVDRLSAIVIKSDSEYVVRGLTEWLPKWKKNGWKSARPLQSLIMPISSRLSS</sequence>
<feature type="domain" description="RNase H type-1" evidence="8">
    <location>
        <begin position="1"/>
        <end position="128"/>
    </location>
</feature>
<protein>
    <recommendedName>
        <fullName evidence="3">ribonuclease H</fullName>
        <ecNumber evidence="3">3.1.26.4</ecNumber>
    </recommendedName>
</protein>
<dbReference type="PROSITE" id="PS50879">
    <property type="entry name" value="RNASE_H_1"/>
    <property type="match status" value="1"/>
</dbReference>
<evidence type="ECO:0000256" key="6">
    <source>
        <dbReference type="ARBA" id="ARBA00022759"/>
    </source>
</evidence>